<gene>
    <name evidence="1" type="ORF">TorRG33x02_330260</name>
</gene>
<reference evidence="2" key="1">
    <citation type="submission" date="2016-06" db="EMBL/GenBank/DDBJ databases">
        <title>Parallel loss of symbiosis genes in relatives of nitrogen-fixing non-legume Parasponia.</title>
        <authorList>
            <person name="Van Velzen R."/>
            <person name="Holmer R."/>
            <person name="Bu F."/>
            <person name="Rutten L."/>
            <person name="Van Zeijl A."/>
            <person name="Liu W."/>
            <person name="Santuari L."/>
            <person name="Cao Q."/>
            <person name="Sharma T."/>
            <person name="Shen D."/>
            <person name="Roswanjaya Y."/>
            <person name="Wardhani T."/>
            <person name="Kalhor M.S."/>
            <person name="Jansen J."/>
            <person name="Van den Hoogen J."/>
            <person name="Gungor B."/>
            <person name="Hartog M."/>
            <person name="Hontelez J."/>
            <person name="Verver J."/>
            <person name="Yang W.-C."/>
            <person name="Schijlen E."/>
            <person name="Repin R."/>
            <person name="Schilthuizen M."/>
            <person name="Schranz E."/>
            <person name="Heidstra R."/>
            <person name="Miyata K."/>
            <person name="Fedorova E."/>
            <person name="Kohlen W."/>
            <person name="Bisseling T."/>
            <person name="Smit S."/>
            <person name="Geurts R."/>
        </authorList>
    </citation>
    <scope>NUCLEOTIDE SEQUENCE [LARGE SCALE GENOMIC DNA]</scope>
    <source>
        <strain evidence="2">cv. RG33-2</strain>
    </source>
</reference>
<sequence length="73" mass="8476">MNDSVLYLQAKISSFSIVQLTYMCNTVSAFKRKRKRIVETNTSLQSPSFAKSSRTMSINYFTPQFSCEIHNWL</sequence>
<dbReference type="OrthoDB" id="10320984at2759"/>
<dbReference type="AlphaFoldDB" id="A0A2P5B7J8"/>
<evidence type="ECO:0000313" key="1">
    <source>
        <dbReference type="EMBL" id="PON44726.1"/>
    </source>
</evidence>
<dbReference type="InParanoid" id="A0A2P5B7J8"/>
<comment type="caution">
    <text evidence="1">The sequence shown here is derived from an EMBL/GenBank/DDBJ whole genome shotgun (WGS) entry which is preliminary data.</text>
</comment>
<name>A0A2P5B7J8_TREOI</name>
<dbReference type="EMBL" id="JXTC01000587">
    <property type="protein sequence ID" value="PON44726.1"/>
    <property type="molecule type" value="Genomic_DNA"/>
</dbReference>
<evidence type="ECO:0000313" key="2">
    <source>
        <dbReference type="Proteomes" id="UP000237000"/>
    </source>
</evidence>
<proteinExistence type="predicted"/>
<accession>A0A2P5B7J8</accession>
<protein>
    <submittedName>
        <fullName evidence="1">Uncharacterized protein</fullName>
    </submittedName>
</protein>
<dbReference type="Proteomes" id="UP000237000">
    <property type="component" value="Unassembled WGS sequence"/>
</dbReference>
<organism evidence="1 2">
    <name type="scientific">Trema orientale</name>
    <name type="common">Charcoal tree</name>
    <name type="synonym">Celtis orientalis</name>
    <dbReference type="NCBI Taxonomy" id="63057"/>
    <lineage>
        <taxon>Eukaryota</taxon>
        <taxon>Viridiplantae</taxon>
        <taxon>Streptophyta</taxon>
        <taxon>Embryophyta</taxon>
        <taxon>Tracheophyta</taxon>
        <taxon>Spermatophyta</taxon>
        <taxon>Magnoliopsida</taxon>
        <taxon>eudicotyledons</taxon>
        <taxon>Gunneridae</taxon>
        <taxon>Pentapetalae</taxon>
        <taxon>rosids</taxon>
        <taxon>fabids</taxon>
        <taxon>Rosales</taxon>
        <taxon>Cannabaceae</taxon>
        <taxon>Trema</taxon>
    </lineage>
</organism>
<keyword evidence="2" id="KW-1185">Reference proteome</keyword>